<dbReference type="InterPro" id="IPR036396">
    <property type="entry name" value="Cyt_P450_sf"/>
</dbReference>
<dbReference type="AlphaFoldDB" id="A0A0D0AZP4"/>
<evidence type="ECO:0000313" key="3">
    <source>
        <dbReference type="Proteomes" id="UP000054485"/>
    </source>
</evidence>
<feature type="non-terminal residue" evidence="2">
    <location>
        <position position="119"/>
    </location>
</feature>
<dbReference type="OrthoDB" id="2685000at2759"/>
<evidence type="ECO:0008006" key="4">
    <source>
        <dbReference type="Google" id="ProtNLM"/>
    </source>
</evidence>
<dbReference type="HOGENOM" id="CLU_001570_20_2_1"/>
<name>A0A0D0AZP4_9AGAM</name>
<keyword evidence="1" id="KW-0812">Transmembrane</keyword>
<keyword evidence="1" id="KW-1133">Transmembrane helix</keyword>
<dbReference type="Proteomes" id="UP000054485">
    <property type="component" value="Unassembled WGS sequence"/>
</dbReference>
<organism evidence="2 3">
    <name type="scientific">Suillus luteus UH-Slu-Lm8-n1</name>
    <dbReference type="NCBI Taxonomy" id="930992"/>
    <lineage>
        <taxon>Eukaryota</taxon>
        <taxon>Fungi</taxon>
        <taxon>Dikarya</taxon>
        <taxon>Basidiomycota</taxon>
        <taxon>Agaricomycotina</taxon>
        <taxon>Agaricomycetes</taxon>
        <taxon>Agaricomycetidae</taxon>
        <taxon>Boletales</taxon>
        <taxon>Suillineae</taxon>
        <taxon>Suillaceae</taxon>
        <taxon>Suillus</taxon>
    </lineage>
</organism>
<protein>
    <recommendedName>
        <fullName evidence="4">Cytochrome P450</fullName>
    </recommendedName>
</protein>
<dbReference type="Pfam" id="PF00067">
    <property type="entry name" value="p450"/>
    <property type="match status" value="1"/>
</dbReference>
<dbReference type="Gene3D" id="1.10.630.10">
    <property type="entry name" value="Cytochrome P450"/>
    <property type="match status" value="1"/>
</dbReference>
<gene>
    <name evidence="2" type="ORF">CY34DRAFT_82151</name>
</gene>
<dbReference type="InParanoid" id="A0A0D0AZP4"/>
<dbReference type="STRING" id="930992.A0A0D0AZP4"/>
<dbReference type="EMBL" id="KN835218">
    <property type="protein sequence ID" value="KIK43229.1"/>
    <property type="molecule type" value="Genomic_DNA"/>
</dbReference>
<evidence type="ECO:0000256" key="1">
    <source>
        <dbReference type="SAM" id="Phobius"/>
    </source>
</evidence>
<sequence>RAISHDPDVFLDPDAFKPDRWLDTEGRMRDDLKFFVFGFGRRSFICPYVPTNVWHSSVFINAVFVLWAFWLRLVCTKPLDDAAFMDGILSNEQSHMIDFQSRILEAELRCMMGRDVGET</sequence>
<proteinExistence type="predicted"/>
<feature type="transmembrane region" description="Helical" evidence="1">
    <location>
        <begin position="53"/>
        <end position="75"/>
    </location>
</feature>
<keyword evidence="3" id="KW-1185">Reference proteome</keyword>
<reference evidence="2 3" key="1">
    <citation type="submission" date="2014-04" db="EMBL/GenBank/DDBJ databases">
        <authorList>
            <consortium name="DOE Joint Genome Institute"/>
            <person name="Kuo A."/>
            <person name="Ruytinx J."/>
            <person name="Rineau F."/>
            <person name="Colpaert J."/>
            <person name="Kohler A."/>
            <person name="Nagy L.G."/>
            <person name="Floudas D."/>
            <person name="Copeland A."/>
            <person name="Barry K.W."/>
            <person name="Cichocki N."/>
            <person name="Veneault-Fourrey C."/>
            <person name="LaButti K."/>
            <person name="Lindquist E.A."/>
            <person name="Lipzen A."/>
            <person name="Lundell T."/>
            <person name="Morin E."/>
            <person name="Murat C."/>
            <person name="Sun H."/>
            <person name="Tunlid A."/>
            <person name="Henrissat B."/>
            <person name="Grigoriev I.V."/>
            <person name="Hibbett D.S."/>
            <person name="Martin F."/>
            <person name="Nordberg H.P."/>
            <person name="Cantor M.N."/>
            <person name="Hua S.X."/>
        </authorList>
    </citation>
    <scope>NUCLEOTIDE SEQUENCE [LARGE SCALE GENOMIC DNA]</scope>
    <source>
        <strain evidence="2 3">UH-Slu-Lm8-n1</strain>
    </source>
</reference>
<dbReference type="SUPFAM" id="SSF48264">
    <property type="entry name" value="Cytochrome P450"/>
    <property type="match status" value="1"/>
</dbReference>
<accession>A0A0D0AZP4</accession>
<dbReference type="GO" id="GO:0020037">
    <property type="term" value="F:heme binding"/>
    <property type="evidence" value="ECO:0007669"/>
    <property type="project" value="InterPro"/>
</dbReference>
<dbReference type="GO" id="GO:0016705">
    <property type="term" value="F:oxidoreductase activity, acting on paired donors, with incorporation or reduction of molecular oxygen"/>
    <property type="evidence" value="ECO:0007669"/>
    <property type="project" value="InterPro"/>
</dbReference>
<dbReference type="InterPro" id="IPR001128">
    <property type="entry name" value="Cyt_P450"/>
</dbReference>
<evidence type="ECO:0000313" key="2">
    <source>
        <dbReference type="EMBL" id="KIK43229.1"/>
    </source>
</evidence>
<dbReference type="GO" id="GO:0004497">
    <property type="term" value="F:monooxygenase activity"/>
    <property type="evidence" value="ECO:0007669"/>
    <property type="project" value="InterPro"/>
</dbReference>
<reference evidence="3" key="2">
    <citation type="submission" date="2015-01" db="EMBL/GenBank/DDBJ databases">
        <title>Evolutionary Origins and Diversification of the Mycorrhizal Mutualists.</title>
        <authorList>
            <consortium name="DOE Joint Genome Institute"/>
            <consortium name="Mycorrhizal Genomics Consortium"/>
            <person name="Kohler A."/>
            <person name="Kuo A."/>
            <person name="Nagy L.G."/>
            <person name="Floudas D."/>
            <person name="Copeland A."/>
            <person name="Barry K.W."/>
            <person name="Cichocki N."/>
            <person name="Veneault-Fourrey C."/>
            <person name="LaButti K."/>
            <person name="Lindquist E.A."/>
            <person name="Lipzen A."/>
            <person name="Lundell T."/>
            <person name="Morin E."/>
            <person name="Murat C."/>
            <person name="Riley R."/>
            <person name="Ohm R."/>
            <person name="Sun H."/>
            <person name="Tunlid A."/>
            <person name="Henrissat B."/>
            <person name="Grigoriev I.V."/>
            <person name="Hibbett D.S."/>
            <person name="Martin F."/>
        </authorList>
    </citation>
    <scope>NUCLEOTIDE SEQUENCE [LARGE SCALE GENOMIC DNA]</scope>
    <source>
        <strain evidence="3">UH-Slu-Lm8-n1</strain>
    </source>
</reference>
<feature type="non-terminal residue" evidence="2">
    <location>
        <position position="1"/>
    </location>
</feature>
<dbReference type="GO" id="GO:0005506">
    <property type="term" value="F:iron ion binding"/>
    <property type="evidence" value="ECO:0007669"/>
    <property type="project" value="InterPro"/>
</dbReference>
<keyword evidence="1" id="KW-0472">Membrane</keyword>